<dbReference type="GO" id="GO:0016783">
    <property type="term" value="F:sulfurtransferase activity"/>
    <property type="evidence" value="ECO:0007669"/>
    <property type="project" value="InterPro"/>
</dbReference>
<accession>A0A369AE17</accession>
<dbReference type="GO" id="GO:0006777">
    <property type="term" value="P:Mo-molybdopterin cofactor biosynthetic process"/>
    <property type="evidence" value="ECO:0007669"/>
    <property type="project" value="UniProtKB-UniRule"/>
</dbReference>
<dbReference type="HAMAP" id="MF_00187">
    <property type="entry name" value="FdhD"/>
    <property type="match status" value="1"/>
</dbReference>
<dbReference type="PANTHER" id="PTHR30592:SF1">
    <property type="entry name" value="SULFUR CARRIER PROTEIN FDHD"/>
    <property type="match status" value="1"/>
</dbReference>
<proteinExistence type="inferred from homology"/>
<keyword evidence="1 3" id="KW-0963">Cytoplasm</keyword>
<gene>
    <name evidence="3" type="primary">fdhD</name>
    <name evidence="4" type="ORF">DFR45_11213</name>
</gene>
<evidence type="ECO:0000313" key="5">
    <source>
        <dbReference type="Proteomes" id="UP000252174"/>
    </source>
</evidence>
<organism evidence="4 5">
    <name type="scientific">Extensimonas vulgaris</name>
    <dbReference type="NCBI Taxonomy" id="1031594"/>
    <lineage>
        <taxon>Bacteria</taxon>
        <taxon>Pseudomonadati</taxon>
        <taxon>Pseudomonadota</taxon>
        <taxon>Betaproteobacteria</taxon>
        <taxon>Burkholderiales</taxon>
        <taxon>Comamonadaceae</taxon>
        <taxon>Extensimonas</taxon>
    </lineage>
</organism>
<dbReference type="GO" id="GO:0097163">
    <property type="term" value="F:sulfur carrier activity"/>
    <property type="evidence" value="ECO:0007669"/>
    <property type="project" value="UniProtKB-UniRule"/>
</dbReference>
<sequence length="288" mass="30315">MKPPDAALLPAGIRRCDVVAWHGDRAQPQPDWVAQEVPVALVFNGISHAVMLASPGDLEDFALGFALTEGLLDGPAELYGCEVHEVAEGLELQLEVAAACAWRLQQRRRTLAGRTGCGLCGTDSLAQVHRTLPRVPAVQVPASALACAQRALRHAQPMQQLTGASHAAAWCDRAGTIQFAREDVGRHNALDKLVGAMVRARVDPAEGFILVTSRASFEMVQKAAMAGAGVLAAVSAPTALAIETAQACGLALAGFVRDDDCVAYTFAERFGLAPVPQSPFTSSTRTAT</sequence>
<evidence type="ECO:0000313" key="4">
    <source>
        <dbReference type="EMBL" id="RCX07602.1"/>
    </source>
</evidence>
<dbReference type="Gene3D" id="3.40.140.10">
    <property type="entry name" value="Cytidine Deaminase, domain 2"/>
    <property type="match status" value="1"/>
</dbReference>
<dbReference type="GO" id="GO:0005737">
    <property type="term" value="C:cytoplasm"/>
    <property type="evidence" value="ECO:0007669"/>
    <property type="project" value="UniProtKB-SubCell"/>
</dbReference>
<dbReference type="SUPFAM" id="SSF53927">
    <property type="entry name" value="Cytidine deaminase-like"/>
    <property type="match status" value="1"/>
</dbReference>
<evidence type="ECO:0000256" key="2">
    <source>
        <dbReference type="ARBA" id="ARBA00023150"/>
    </source>
</evidence>
<dbReference type="Gene3D" id="3.10.20.10">
    <property type="match status" value="1"/>
</dbReference>
<dbReference type="Proteomes" id="UP000252174">
    <property type="component" value="Unassembled WGS sequence"/>
</dbReference>
<dbReference type="NCBIfam" id="TIGR00129">
    <property type="entry name" value="fdhD_narQ"/>
    <property type="match status" value="1"/>
</dbReference>
<reference evidence="4 5" key="1">
    <citation type="submission" date="2018-07" db="EMBL/GenBank/DDBJ databases">
        <title>Genomic Encyclopedia of Type Strains, Phase IV (KMG-IV): sequencing the most valuable type-strain genomes for metagenomic binning, comparative biology and taxonomic classification.</title>
        <authorList>
            <person name="Goeker M."/>
        </authorList>
    </citation>
    <scope>NUCLEOTIDE SEQUENCE [LARGE SCALE GENOMIC DNA]</scope>
    <source>
        <strain evidence="4 5">DSM 100911</strain>
    </source>
</reference>
<dbReference type="PANTHER" id="PTHR30592">
    <property type="entry name" value="FORMATE DEHYDROGENASE"/>
    <property type="match status" value="1"/>
</dbReference>
<evidence type="ECO:0000256" key="1">
    <source>
        <dbReference type="ARBA" id="ARBA00022490"/>
    </source>
</evidence>
<keyword evidence="5" id="KW-1185">Reference proteome</keyword>
<dbReference type="Pfam" id="PF02634">
    <property type="entry name" value="FdhD-NarQ"/>
    <property type="match status" value="1"/>
</dbReference>
<comment type="function">
    <text evidence="3">Required for formate dehydrogenase (FDH) activity. Acts as a sulfur carrier protein that transfers sulfur from IscS to the molybdenum cofactor prior to its insertion into FDH.</text>
</comment>
<name>A0A369AE17_9BURK</name>
<dbReference type="AlphaFoldDB" id="A0A369AE17"/>
<dbReference type="InterPro" id="IPR016193">
    <property type="entry name" value="Cytidine_deaminase-like"/>
</dbReference>
<comment type="subcellular location">
    <subcellularLocation>
        <location evidence="3">Cytoplasm</location>
    </subcellularLocation>
</comment>
<protein>
    <recommendedName>
        <fullName evidence="3">Sulfur carrier protein FdhD</fullName>
    </recommendedName>
</protein>
<feature type="active site" description="Cysteine persulfide intermediate" evidence="3">
    <location>
        <position position="117"/>
    </location>
</feature>
<keyword evidence="2 3" id="KW-0501">Molybdenum cofactor biosynthesis</keyword>
<evidence type="ECO:0000256" key="3">
    <source>
        <dbReference type="HAMAP-Rule" id="MF_00187"/>
    </source>
</evidence>
<dbReference type="OrthoDB" id="3197277at2"/>
<comment type="caution">
    <text evidence="3">Lacks conserved residue(s) required for the propagation of feature annotation.</text>
</comment>
<dbReference type="RefSeq" id="WP_114484167.1">
    <property type="nucleotide sequence ID" value="NZ_QPJU01000012.1"/>
</dbReference>
<comment type="similarity">
    <text evidence="3">Belongs to the FdhD family.</text>
</comment>
<dbReference type="EMBL" id="QPJU01000012">
    <property type="protein sequence ID" value="RCX07602.1"/>
    <property type="molecule type" value="Genomic_DNA"/>
</dbReference>
<dbReference type="PIRSF" id="PIRSF015626">
    <property type="entry name" value="FdhD"/>
    <property type="match status" value="1"/>
</dbReference>
<dbReference type="InterPro" id="IPR003786">
    <property type="entry name" value="FdhD"/>
</dbReference>
<comment type="caution">
    <text evidence="4">The sequence shown here is derived from an EMBL/GenBank/DDBJ whole genome shotgun (WGS) entry which is preliminary data.</text>
</comment>